<proteinExistence type="predicted"/>
<keyword evidence="2" id="KW-1185">Reference proteome</keyword>
<accession>A0ABR0ANK3</accession>
<evidence type="ECO:0000313" key="2">
    <source>
        <dbReference type="Proteomes" id="UP001234178"/>
    </source>
</evidence>
<sequence>MNAGRHLSSPFIRTLQVHVHTERTKHNWWKWNTEANFSPHGKVWSKRRRLDALRCNIRGYLSVGHVTSIGINRTCPNEDGTQHLSDDLRYLHKALRLLVGSAPFEEQHEKHFLHLL</sequence>
<dbReference type="Proteomes" id="UP001234178">
    <property type="component" value="Unassembled WGS sequence"/>
</dbReference>
<gene>
    <name evidence="1" type="ORF">OUZ56_015730</name>
</gene>
<reference evidence="1 2" key="1">
    <citation type="journal article" date="2023" name="Nucleic Acids Res.">
        <title>The hologenome of Daphnia magna reveals possible DNA methylation and microbiome-mediated evolution of the host genome.</title>
        <authorList>
            <person name="Chaturvedi A."/>
            <person name="Li X."/>
            <person name="Dhandapani V."/>
            <person name="Marshall H."/>
            <person name="Kissane S."/>
            <person name="Cuenca-Cambronero M."/>
            <person name="Asole G."/>
            <person name="Calvet F."/>
            <person name="Ruiz-Romero M."/>
            <person name="Marangio P."/>
            <person name="Guigo R."/>
            <person name="Rago D."/>
            <person name="Mirbahai L."/>
            <person name="Eastwood N."/>
            <person name="Colbourne J.K."/>
            <person name="Zhou J."/>
            <person name="Mallon E."/>
            <person name="Orsini L."/>
        </authorList>
    </citation>
    <scope>NUCLEOTIDE SEQUENCE [LARGE SCALE GENOMIC DNA]</scope>
    <source>
        <strain evidence="1">LRV0_1</strain>
    </source>
</reference>
<comment type="caution">
    <text evidence="1">The sequence shown here is derived from an EMBL/GenBank/DDBJ whole genome shotgun (WGS) entry which is preliminary data.</text>
</comment>
<protein>
    <submittedName>
        <fullName evidence="1">Uncharacterized protein</fullName>
    </submittedName>
</protein>
<name>A0ABR0ANK3_9CRUS</name>
<dbReference type="EMBL" id="JAOYFB010000038">
    <property type="protein sequence ID" value="KAK4026703.1"/>
    <property type="molecule type" value="Genomic_DNA"/>
</dbReference>
<evidence type="ECO:0000313" key="1">
    <source>
        <dbReference type="EMBL" id="KAK4026703.1"/>
    </source>
</evidence>
<organism evidence="1 2">
    <name type="scientific">Daphnia magna</name>
    <dbReference type="NCBI Taxonomy" id="35525"/>
    <lineage>
        <taxon>Eukaryota</taxon>
        <taxon>Metazoa</taxon>
        <taxon>Ecdysozoa</taxon>
        <taxon>Arthropoda</taxon>
        <taxon>Crustacea</taxon>
        <taxon>Branchiopoda</taxon>
        <taxon>Diplostraca</taxon>
        <taxon>Cladocera</taxon>
        <taxon>Anomopoda</taxon>
        <taxon>Daphniidae</taxon>
        <taxon>Daphnia</taxon>
    </lineage>
</organism>